<name>X5FDL0_ECOLX</name>
<organism evidence="1">
    <name type="scientific">Escherichia coli</name>
    <dbReference type="NCBI Taxonomy" id="562"/>
    <lineage>
        <taxon>Bacteria</taxon>
        <taxon>Pseudomonadati</taxon>
        <taxon>Pseudomonadota</taxon>
        <taxon>Gammaproteobacteria</taxon>
        <taxon>Enterobacterales</taxon>
        <taxon>Enterobacteriaceae</taxon>
        <taxon>Escherichia</taxon>
    </lineage>
</organism>
<dbReference type="AlphaFoldDB" id="X5FDL0"/>
<dbReference type="EMBL" id="KF678355">
    <property type="protein sequence ID" value="AHW84618.1"/>
    <property type="molecule type" value="Genomic_DNA"/>
</dbReference>
<reference evidence="1" key="1">
    <citation type="journal article" date="2013" name="Infect. Genet. Evol.">
        <title>Genetic diversity and features analysis of type VI secretion systems loci in avian pathogenic Escherichia coli by wide genomic scanning.</title>
        <authorList>
            <person name="Ma J."/>
            <person name="Sun M."/>
            <person name="Bao Y."/>
            <person name="Pan Z."/>
            <person name="Zhang W."/>
            <person name="Lu C."/>
            <person name="Yao H."/>
        </authorList>
    </citation>
    <scope>NUCLEOTIDE SEQUENCE</scope>
    <source>
        <strain evidence="1">ED069</strain>
    </source>
</reference>
<proteinExistence type="predicted"/>
<sequence>MRLTSGTTPFSLFELQAHVISTYRKTLLWCLNIFLVNFRTRSHKLKIYQHQQ</sequence>
<gene>
    <name evidence="1" type="primary">sntP</name>
</gene>
<protein>
    <submittedName>
        <fullName evidence="1">Uncharacterized protein</fullName>
    </submittedName>
</protein>
<accession>X5FDL0</accession>
<evidence type="ECO:0000313" key="1">
    <source>
        <dbReference type="EMBL" id="AHW84618.1"/>
    </source>
</evidence>